<dbReference type="SUPFAM" id="SSF51430">
    <property type="entry name" value="NAD(P)-linked oxidoreductase"/>
    <property type="match status" value="1"/>
</dbReference>
<keyword evidence="3" id="KW-0560">Oxidoreductase</keyword>
<evidence type="ECO:0000256" key="3">
    <source>
        <dbReference type="ARBA" id="ARBA00023002"/>
    </source>
</evidence>
<evidence type="ECO:0000256" key="4">
    <source>
        <dbReference type="PIRSR" id="PIRSR000097-1"/>
    </source>
</evidence>
<dbReference type="EMBL" id="DVMO01000134">
    <property type="protein sequence ID" value="HIU28441.1"/>
    <property type="molecule type" value="Genomic_DNA"/>
</dbReference>
<keyword evidence="2" id="KW-0521">NADP</keyword>
<dbReference type="Pfam" id="PF00248">
    <property type="entry name" value="Aldo_ket_red"/>
    <property type="match status" value="1"/>
</dbReference>
<evidence type="ECO:0000313" key="9">
    <source>
        <dbReference type="Proteomes" id="UP000824091"/>
    </source>
</evidence>
<name>A0A9D1I4Y1_9FIRM</name>
<dbReference type="InterPro" id="IPR020471">
    <property type="entry name" value="AKR"/>
</dbReference>
<feature type="active site" description="Proton donor" evidence="4">
    <location>
        <position position="49"/>
    </location>
</feature>
<feature type="binding site" evidence="5">
    <location>
        <position position="107"/>
    </location>
    <ligand>
        <name>substrate</name>
    </ligand>
</feature>
<proteinExistence type="inferred from homology"/>
<dbReference type="PRINTS" id="PR00069">
    <property type="entry name" value="ALDKETRDTASE"/>
</dbReference>
<dbReference type="CDD" id="cd19133">
    <property type="entry name" value="AKR_AKR5F1"/>
    <property type="match status" value="1"/>
</dbReference>
<dbReference type="GO" id="GO:0016616">
    <property type="term" value="F:oxidoreductase activity, acting on the CH-OH group of donors, NAD or NADP as acceptor"/>
    <property type="evidence" value="ECO:0007669"/>
    <property type="project" value="UniProtKB-ARBA"/>
</dbReference>
<dbReference type="PROSITE" id="PS00063">
    <property type="entry name" value="ALDOKETO_REDUCTASE_3"/>
    <property type="match status" value="1"/>
</dbReference>
<feature type="site" description="Lowers pKa of active site Tyr" evidence="6">
    <location>
        <position position="74"/>
    </location>
</feature>
<reference evidence="8" key="1">
    <citation type="submission" date="2020-10" db="EMBL/GenBank/DDBJ databases">
        <authorList>
            <person name="Gilroy R."/>
        </authorList>
    </citation>
    <scope>NUCLEOTIDE SEQUENCE</scope>
    <source>
        <strain evidence="8">11300</strain>
    </source>
</reference>
<dbReference type="InterPro" id="IPR023210">
    <property type="entry name" value="NADP_OxRdtase_dom"/>
</dbReference>
<reference evidence="8" key="2">
    <citation type="journal article" date="2021" name="PeerJ">
        <title>Extensive microbial diversity within the chicken gut microbiome revealed by metagenomics and culture.</title>
        <authorList>
            <person name="Gilroy R."/>
            <person name="Ravi A."/>
            <person name="Getino M."/>
            <person name="Pursley I."/>
            <person name="Horton D.L."/>
            <person name="Alikhan N.F."/>
            <person name="Baker D."/>
            <person name="Gharbi K."/>
            <person name="Hall N."/>
            <person name="Watson M."/>
            <person name="Adriaenssens E.M."/>
            <person name="Foster-Nyarko E."/>
            <person name="Jarju S."/>
            <person name="Secka A."/>
            <person name="Antonio M."/>
            <person name="Oren A."/>
            <person name="Chaudhuri R.R."/>
            <person name="La Ragione R."/>
            <person name="Hildebrand F."/>
            <person name="Pallen M.J."/>
        </authorList>
    </citation>
    <scope>NUCLEOTIDE SEQUENCE</scope>
    <source>
        <strain evidence="8">11300</strain>
    </source>
</reference>
<feature type="domain" description="NADP-dependent oxidoreductase" evidence="7">
    <location>
        <begin position="17"/>
        <end position="257"/>
    </location>
</feature>
<evidence type="ECO:0000256" key="6">
    <source>
        <dbReference type="PIRSR" id="PIRSR000097-3"/>
    </source>
</evidence>
<evidence type="ECO:0000259" key="7">
    <source>
        <dbReference type="Pfam" id="PF00248"/>
    </source>
</evidence>
<dbReference type="PIRSF" id="PIRSF000097">
    <property type="entry name" value="AKR"/>
    <property type="match status" value="1"/>
</dbReference>
<evidence type="ECO:0000256" key="1">
    <source>
        <dbReference type="ARBA" id="ARBA00007905"/>
    </source>
</evidence>
<protein>
    <submittedName>
        <fullName evidence="8">Aldo/keto reductase</fullName>
    </submittedName>
</protein>
<comment type="similarity">
    <text evidence="1">Belongs to the aldo/keto reductase family.</text>
</comment>
<evidence type="ECO:0000256" key="5">
    <source>
        <dbReference type="PIRSR" id="PIRSR000097-2"/>
    </source>
</evidence>
<dbReference type="InterPro" id="IPR036812">
    <property type="entry name" value="NAD(P)_OxRdtase_dom_sf"/>
</dbReference>
<dbReference type="FunFam" id="3.20.20.100:FF:000015">
    <property type="entry name" value="Oxidoreductase, aldo/keto reductase family"/>
    <property type="match status" value="1"/>
</dbReference>
<dbReference type="AlphaFoldDB" id="A0A9D1I4Y1"/>
<sequence length="285" mass="32722">MEYRTLANGVKMPMLGYGVFQVRDHEQCRQVVKDAISVGYRLIDTAQSYMNQKAVGEAIRESGVAREEIFLTTKIWMQDNSYEKCRKAVDLALSELDTDYIDLLLLHQPMGDYYGAWRALEEAYEAGKVRAIGMANCYPQIIADMCETVRIRPMVNQMEMHPFFQQQLNVDTMDSYGVVPEAWGPFNEGKRNFFTDPILTEIGAKYGKSAAQVALRWNIQRGVVVIPKSVHKDRMEQNFDVFDFELSAEDMEKIKTMDIGHSEIIDHTDPALIKSLHAYKVHEEF</sequence>
<dbReference type="InterPro" id="IPR018170">
    <property type="entry name" value="Aldo/ket_reductase_CS"/>
</dbReference>
<comment type="caution">
    <text evidence="8">The sequence shown here is derived from an EMBL/GenBank/DDBJ whole genome shotgun (WGS) entry which is preliminary data.</text>
</comment>
<dbReference type="PANTHER" id="PTHR43827:SF3">
    <property type="entry name" value="NADP-DEPENDENT OXIDOREDUCTASE DOMAIN-CONTAINING PROTEIN"/>
    <property type="match status" value="1"/>
</dbReference>
<organism evidence="8 9">
    <name type="scientific">Candidatus Fimisoma avicola</name>
    <dbReference type="NCBI Taxonomy" id="2840826"/>
    <lineage>
        <taxon>Bacteria</taxon>
        <taxon>Bacillati</taxon>
        <taxon>Bacillota</taxon>
        <taxon>Clostridia</taxon>
        <taxon>Eubacteriales</taxon>
        <taxon>Candidatus Fimisoma</taxon>
    </lineage>
</organism>
<dbReference type="Gene3D" id="3.20.20.100">
    <property type="entry name" value="NADP-dependent oxidoreductase domain"/>
    <property type="match status" value="1"/>
</dbReference>
<dbReference type="PANTHER" id="PTHR43827">
    <property type="entry name" value="2,5-DIKETO-D-GLUCONIC ACID REDUCTASE"/>
    <property type="match status" value="1"/>
</dbReference>
<evidence type="ECO:0000256" key="2">
    <source>
        <dbReference type="ARBA" id="ARBA00022857"/>
    </source>
</evidence>
<evidence type="ECO:0000313" key="8">
    <source>
        <dbReference type="EMBL" id="HIU28441.1"/>
    </source>
</evidence>
<gene>
    <name evidence="8" type="ORF">IAD16_08690</name>
</gene>
<accession>A0A9D1I4Y1</accession>
<dbReference type="PROSITE" id="PS00798">
    <property type="entry name" value="ALDOKETO_REDUCTASE_1"/>
    <property type="match status" value="1"/>
</dbReference>
<dbReference type="Proteomes" id="UP000824091">
    <property type="component" value="Unassembled WGS sequence"/>
</dbReference>